<keyword evidence="7" id="KW-0238">DNA-binding</keyword>
<dbReference type="GO" id="GO:2000177">
    <property type="term" value="P:regulation of neural precursor cell proliferation"/>
    <property type="evidence" value="ECO:0007669"/>
    <property type="project" value="UniProtKB-ARBA"/>
</dbReference>
<dbReference type="PANTHER" id="PTHR24388">
    <property type="entry name" value="ZINC FINGER PROTEIN"/>
    <property type="match status" value="1"/>
</dbReference>
<evidence type="ECO:0000256" key="7">
    <source>
        <dbReference type="ARBA" id="ARBA00023125"/>
    </source>
</evidence>
<reference evidence="15" key="1">
    <citation type="submission" date="2022-01" db="EMBL/GenBank/DDBJ databases">
        <authorList>
            <person name="King R."/>
        </authorList>
    </citation>
    <scope>NUCLEOTIDE SEQUENCE</scope>
</reference>
<reference evidence="15" key="2">
    <citation type="submission" date="2022-10" db="EMBL/GenBank/DDBJ databases">
        <authorList>
            <consortium name="ENA_rothamsted_submissions"/>
            <consortium name="culmorum"/>
            <person name="King R."/>
        </authorList>
    </citation>
    <scope>NUCLEOTIDE SEQUENCE</scope>
</reference>
<evidence type="ECO:0000256" key="10">
    <source>
        <dbReference type="ARBA" id="ARBA00037948"/>
    </source>
</evidence>
<dbReference type="GO" id="GO:0005634">
    <property type="term" value="C:nucleus"/>
    <property type="evidence" value="ECO:0007669"/>
    <property type="project" value="UniProtKB-SubCell"/>
</dbReference>
<dbReference type="AlphaFoldDB" id="A0A9N9WNV0"/>
<evidence type="ECO:0000259" key="14">
    <source>
        <dbReference type="PROSITE" id="PS50157"/>
    </source>
</evidence>
<keyword evidence="6" id="KW-0805">Transcription regulation</keyword>
<accession>A0A9N9WNV0</accession>
<keyword evidence="4 12" id="KW-0863">Zinc-finger</keyword>
<dbReference type="GO" id="GO:0055059">
    <property type="term" value="P:asymmetric neuroblast division"/>
    <property type="evidence" value="ECO:0007669"/>
    <property type="project" value="UniProtKB-ARBA"/>
</dbReference>
<feature type="region of interest" description="Disordered" evidence="13">
    <location>
        <begin position="370"/>
        <end position="404"/>
    </location>
</feature>
<evidence type="ECO:0000256" key="1">
    <source>
        <dbReference type="ARBA" id="ARBA00004123"/>
    </source>
</evidence>
<dbReference type="FunFam" id="3.30.160.60:FF:000322">
    <property type="entry name" value="GDNF-inducible zinc finger protein 1"/>
    <property type="match status" value="1"/>
</dbReference>
<feature type="domain" description="C2H2-type" evidence="14">
    <location>
        <begin position="315"/>
        <end position="344"/>
    </location>
</feature>
<dbReference type="FunFam" id="3.30.160.60:FF:000207">
    <property type="entry name" value="zinc finger protein SNAI2"/>
    <property type="match status" value="1"/>
</dbReference>
<evidence type="ECO:0000256" key="4">
    <source>
        <dbReference type="ARBA" id="ARBA00022771"/>
    </source>
</evidence>
<keyword evidence="16" id="KW-1185">Reference proteome</keyword>
<comment type="subcellular location">
    <subcellularLocation>
        <location evidence="1">Nucleus</location>
    </subcellularLocation>
</comment>
<feature type="domain" description="C2H2-type" evidence="14">
    <location>
        <begin position="345"/>
        <end position="373"/>
    </location>
</feature>
<evidence type="ECO:0000313" key="16">
    <source>
        <dbReference type="Proteomes" id="UP001153620"/>
    </source>
</evidence>
<name>A0A9N9WNV0_9DIPT</name>
<dbReference type="SMART" id="SM00355">
    <property type="entry name" value="ZnF_C2H2"/>
    <property type="match status" value="5"/>
</dbReference>
<evidence type="ECO:0000256" key="2">
    <source>
        <dbReference type="ARBA" id="ARBA00022723"/>
    </source>
</evidence>
<evidence type="ECO:0000256" key="5">
    <source>
        <dbReference type="ARBA" id="ARBA00022833"/>
    </source>
</evidence>
<dbReference type="FunFam" id="3.30.160.60:FF:000043">
    <property type="entry name" value="Scratch family zinc finger 2"/>
    <property type="match status" value="1"/>
</dbReference>
<dbReference type="Proteomes" id="UP001153620">
    <property type="component" value="Chromosome 1"/>
</dbReference>
<evidence type="ECO:0000256" key="3">
    <source>
        <dbReference type="ARBA" id="ARBA00022737"/>
    </source>
</evidence>
<feature type="domain" description="C2H2-type" evidence="14">
    <location>
        <begin position="261"/>
        <end position="288"/>
    </location>
</feature>
<dbReference type="GO" id="GO:0000981">
    <property type="term" value="F:DNA-binding transcription factor activity, RNA polymerase II-specific"/>
    <property type="evidence" value="ECO:0007669"/>
    <property type="project" value="TreeGrafter"/>
</dbReference>
<dbReference type="GO" id="GO:0060562">
    <property type="term" value="P:epithelial tube morphogenesis"/>
    <property type="evidence" value="ECO:0007669"/>
    <property type="project" value="UniProtKB-ARBA"/>
</dbReference>
<dbReference type="InterPro" id="IPR013087">
    <property type="entry name" value="Znf_C2H2_type"/>
</dbReference>
<evidence type="ECO:0000256" key="13">
    <source>
        <dbReference type="SAM" id="MobiDB-lite"/>
    </source>
</evidence>
<evidence type="ECO:0000313" key="15">
    <source>
        <dbReference type="EMBL" id="CAG9800546.1"/>
    </source>
</evidence>
<dbReference type="SUPFAM" id="SSF57667">
    <property type="entry name" value="beta-beta-alpha zinc fingers"/>
    <property type="match status" value="2"/>
</dbReference>
<dbReference type="GO" id="GO:0007417">
    <property type="term" value="P:central nervous system development"/>
    <property type="evidence" value="ECO:0007669"/>
    <property type="project" value="UniProtKB-ARBA"/>
</dbReference>
<dbReference type="GO" id="GO:0000978">
    <property type="term" value="F:RNA polymerase II cis-regulatory region sequence-specific DNA binding"/>
    <property type="evidence" value="ECO:0007669"/>
    <property type="project" value="TreeGrafter"/>
</dbReference>
<dbReference type="GO" id="GO:0008270">
    <property type="term" value="F:zinc ion binding"/>
    <property type="evidence" value="ECO:0007669"/>
    <property type="project" value="UniProtKB-KW"/>
</dbReference>
<dbReference type="Pfam" id="PF00096">
    <property type="entry name" value="zf-C2H2"/>
    <property type="match status" value="4"/>
</dbReference>
<evidence type="ECO:0000256" key="11">
    <source>
        <dbReference type="ARBA" id="ARBA00073761"/>
    </source>
</evidence>
<protein>
    <recommendedName>
        <fullName evidence="11">Escargot/snail protein homolog</fullName>
    </recommendedName>
</protein>
<organism evidence="15 16">
    <name type="scientific">Chironomus riparius</name>
    <dbReference type="NCBI Taxonomy" id="315576"/>
    <lineage>
        <taxon>Eukaryota</taxon>
        <taxon>Metazoa</taxon>
        <taxon>Ecdysozoa</taxon>
        <taxon>Arthropoda</taxon>
        <taxon>Hexapoda</taxon>
        <taxon>Insecta</taxon>
        <taxon>Pterygota</taxon>
        <taxon>Neoptera</taxon>
        <taxon>Endopterygota</taxon>
        <taxon>Diptera</taxon>
        <taxon>Nematocera</taxon>
        <taxon>Chironomoidea</taxon>
        <taxon>Chironomidae</taxon>
        <taxon>Chironominae</taxon>
        <taxon>Chironomus</taxon>
    </lineage>
</organism>
<evidence type="ECO:0000256" key="6">
    <source>
        <dbReference type="ARBA" id="ARBA00023015"/>
    </source>
</evidence>
<dbReference type="EMBL" id="OU895877">
    <property type="protein sequence ID" value="CAG9800546.1"/>
    <property type="molecule type" value="Genomic_DNA"/>
</dbReference>
<evidence type="ECO:0000256" key="8">
    <source>
        <dbReference type="ARBA" id="ARBA00023163"/>
    </source>
</evidence>
<gene>
    <name evidence="15" type="ORF">CHIRRI_LOCUS3486</name>
</gene>
<dbReference type="PANTHER" id="PTHR24388:SF100">
    <property type="entry name" value="ZINC FINGER PROTEIN 423"/>
    <property type="match status" value="1"/>
</dbReference>
<dbReference type="OrthoDB" id="5428132at2759"/>
<dbReference type="InterPro" id="IPR050527">
    <property type="entry name" value="Snail/Krueppel_Znf"/>
</dbReference>
<dbReference type="GO" id="GO:0045944">
    <property type="term" value="P:positive regulation of transcription by RNA polymerase II"/>
    <property type="evidence" value="ECO:0007669"/>
    <property type="project" value="UniProtKB-ARBA"/>
</dbReference>
<proteinExistence type="inferred from homology"/>
<dbReference type="PROSITE" id="PS00028">
    <property type="entry name" value="ZINC_FINGER_C2H2_1"/>
    <property type="match status" value="4"/>
</dbReference>
<dbReference type="Gene3D" id="3.30.160.60">
    <property type="entry name" value="Classic Zinc Finger"/>
    <property type="match status" value="4"/>
</dbReference>
<keyword evidence="8" id="KW-0804">Transcription</keyword>
<evidence type="ECO:0000256" key="9">
    <source>
        <dbReference type="ARBA" id="ARBA00023242"/>
    </source>
</evidence>
<comment type="similarity">
    <text evidence="10">Belongs to the snail C2H2-type zinc-finger protein family.</text>
</comment>
<keyword evidence="5" id="KW-0862">Zinc</keyword>
<feature type="domain" description="C2H2-type" evidence="14">
    <location>
        <begin position="230"/>
        <end position="257"/>
    </location>
</feature>
<feature type="domain" description="C2H2-type" evidence="14">
    <location>
        <begin position="287"/>
        <end position="314"/>
    </location>
</feature>
<dbReference type="FunFam" id="3.30.160.60:FF:000125">
    <property type="entry name" value="Putative zinc finger protein 143"/>
    <property type="match status" value="1"/>
</dbReference>
<sequence length="497" mass="57345">MVQELQPQTVPEEFFNLTQLAEVTLIAGKLSTTDINEIRNYINKSENCHESCDRNEMENIRVLSHYNEKNNSYESTKKKWKNNWENFKDQETLYENLNYTNHRNNNQILNENSPSSVSPKTYAFLSSSCSSVSSDCDDDSTKSLLSYSHKVFDRKKQRSFKQSSTESEYEFHFECQRPPYILQNFKDTSCDIEPLKATDPTDEIKDEKFLTDGSLNESHDSNSDNKCDDHMCPECGKKYSTSSNLARHRQTHRSLQDKKARRCQICGKVYVSMPAFSMHVRTHNQNCQCPHCGKSFSRPWLLQGHIRTHTGEKPFKCNQDGCQKAFADKSNLRAHVQTHSNTKPHSCNACGKRFALKSYLYKHEESSCMKNKTEGKVKQKRSVKGRKDSQSYDSSKSSQEKSHEMILKNQQSAFVKEKIKSIFEDRIQNHIENGEKKTFITLKPRQELELSGCGNPIIENRISVIRSVSSFLIEQQCDQNLCTPVSFQYVSEQAANI</sequence>
<keyword evidence="3" id="KW-0677">Repeat</keyword>
<keyword evidence="9" id="KW-0539">Nucleus</keyword>
<evidence type="ECO:0000256" key="12">
    <source>
        <dbReference type="PROSITE-ProRule" id="PRU00042"/>
    </source>
</evidence>
<keyword evidence="2" id="KW-0479">Metal-binding</keyword>
<dbReference type="InterPro" id="IPR036236">
    <property type="entry name" value="Znf_C2H2_sf"/>
</dbReference>
<dbReference type="PROSITE" id="PS50157">
    <property type="entry name" value="ZINC_FINGER_C2H2_2"/>
    <property type="match status" value="5"/>
</dbReference>